<dbReference type="KEGG" id="mzh:Mzhil_1798"/>
<keyword evidence="4" id="KW-0479">Metal-binding</keyword>
<dbReference type="GO" id="GO:0004853">
    <property type="term" value="F:uroporphyrinogen decarboxylase activity"/>
    <property type="evidence" value="ECO:0007669"/>
    <property type="project" value="InterPro"/>
</dbReference>
<keyword evidence="5" id="KW-0862">Zinc</keyword>
<dbReference type="InterPro" id="IPR000257">
    <property type="entry name" value="Uroporphyrinogen_deCOase"/>
</dbReference>
<dbReference type="RefSeq" id="WP_013899069.1">
    <property type="nucleotide sequence ID" value="NC_015676.1"/>
</dbReference>
<dbReference type="PANTHER" id="PTHR47099:SF1">
    <property type="entry name" value="METHYLCOBAMIDE:COM METHYLTRANSFERASE MTBA"/>
    <property type="match status" value="1"/>
</dbReference>
<feature type="domain" description="Uroporphyrinogen decarboxylase (URO-D)" evidence="7">
    <location>
        <begin position="3"/>
        <end position="336"/>
    </location>
</feature>
<dbReference type="InterPro" id="IPR006360">
    <property type="entry name" value="Mtase_MtaA_CmuA"/>
</dbReference>
<organism evidence="8 9">
    <name type="scientific">Methanosalsum zhilinae (strain DSM 4017 / NBRC 107636 / OCM 62 / WeN5)</name>
    <name type="common">Methanohalophilus zhilinae</name>
    <dbReference type="NCBI Taxonomy" id="679901"/>
    <lineage>
        <taxon>Archaea</taxon>
        <taxon>Methanobacteriati</taxon>
        <taxon>Methanobacteriota</taxon>
        <taxon>Stenosarchaea group</taxon>
        <taxon>Methanomicrobia</taxon>
        <taxon>Methanosarcinales</taxon>
        <taxon>Methanosarcinaceae</taxon>
        <taxon>Methanosalsum</taxon>
    </lineage>
</organism>
<dbReference type="InterPro" id="IPR038071">
    <property type="entry name" value="UROD/MetE-like_sf"/>
</dbReference>
<dbReference type="GO" id="GO:0006779">
    <property type="term" value="P:porphyrin-containing compound biosynthetic process"/>
    <property type="evidence" value="ECO:0007669"/>
    <property type="project" value="InterPro"/>
</dbReference>
<evidence type="ECO:0000256" key="5">
    <source>
        <dbReference type="ARBA" id="ARBA00022833"/>
    </source>
</evidence>
<dbReference type="NCBIfam" id="NF004889">
    <property type="entry name" value="PRK06252.1"/>
    <property type="match status" value="1"/>
</dbReference>
<dbReference type="Gene3D" id="3.20.20.210">
    <property type="match status" value="1"/>
</dbReference>
<dbReference type="STRING" id="679901.Mzhil_1798"/>
<dbReference type="GeneID" id="10823441"/>
<accession>F7XQN4</accession>
<dbReference type="Proteomes" id="UP000006622">
    <property type="component" value="Chromosome"/>
</dbReference>
<sequence length="337" mass="36015">MNQKDRVLNALNLKSVDRVPVGSFTTTPVLELMEACGAFRPEADHDPEKMALLALSAHENCGFETARFPFDMTVLAEAVGCTIDPGTTSRTPAVIEGLKFDDPDDLNFIPDDLCKEGRIPQVLEAAYIVRKSLGDDGLTVAGHEGPVDLAANIVGMKEFLLLTLKNRPFVERLLDICADACIEYGNACIAAGADAVCVADAISSPGILPPNDFEELALPRYIRISSSLKGPGVLHVCGRVDLITDSITECGFDGISVEESVQDLRNLITTAHEKDVAVIGNVSASSTLYSGSEEDVNAETLEALDCDIDIIAPGCGIAPETPINNLKAMVKARDSYY</sequence>
<dbReference type="PANTHER" id="PTHR47099">
    <property type="entry name" value="METHYLCOBAMIDE:COM METHYLTRANSFERASE MTBA"/>
    <property type="match status" value="1"/>
</dbReference>
<dbReference type="NCBIfam" id="NF040654">
    <property type="entry name" value="MtaA_Meth"/>
    <property type="match status" value="1"/>
</dbReference>
<evidence type="ECO:0000256" key="3">
    <source>
        <dbReference type="ARBA" id="ARBA00022679"/>
    </source>
</evidence>
<evidence type="ECO:0000259" key="7">
    <source>
        <dbReference type="Pfam" id="PF01208"/>
    </source>
</evidence>
<evidence type="ECO:0000313" key="9">
    <source>
        <dbReference type="Proteomes" id="UP000006622"/>
    </source>
</evidence>
<keyword evidence="6" id="KW-0484">Methanogenesis</keyword>
<dbReference type="GO" id="GO:0008168">
    <property type="term" value="F:methyltransferase activity"/>
    <property type="evidence" value="ECO:0007669"/>
    <property type="project" value="UniProtKB-KW"/>
</dbReference>
<evidence type="ECO:0000256" key="1">
    <source>
        <dbReference type="ARBA" id="ARBA00001947"/>
    </source>
</evidence>
<evidence type="ECO:0000256" key="6">
    <source>
        <dbReference type="ARBA" id="ARBA00022994"/>
    </source>
</evidence>
<dbReference type="GO" id="GO:0032259">
    <property type="term" value="P:methylation"/>
    <property type="evidence" value="ECO:0007669"/>
    <property type="project" value="UniProtKB-KW"/>
</dbReference>
<keyword evidence="2 8" id="KW-0489">Methyltransferase</keyword>
<evidence type="ECO:0000256" key="2">
    <source>
        <dbReference type="ARBA" id="ARBA00022603"/>
    </source>
</evidence>
<protein>
    <submittedName>
        <fullName evidence="8">Methyltransferase MtaA/CmuA family</fullName>
    </submittedName>
</protein>
<evidence type="ECO:0000313" key="8">
    <source>
        <dbReference type="EMBL" id="AEH61633.1"/>
    </source>
</evidence>
<evidence type="ECO:0000256" key="4">
    <source>
        <dbReference type="ARBA" id="ARBA00022723"/>
    </source>
</evidence>
<dbReference type="HOGENOM" id="CLU_040933_2_1_2"/>
<name>F7XQN4_METZD</name>
<dbReference type="GO" id="GO:0015948">
    <property type="term" value="P:methanogenesis"/>
    <property type="evidence" value="ECO:0007669"/>
    <property type="project" value="UniProtKB-KW"/>
</dbReference>
<gene>
    <name evidence="8" type="ordered locus">Mzhil_1798</name>
</gene>
<dbReference type="EMBL" id="CP002101">
    <property type="protein sequence ID" value="AEH61633.1"/>
    <property type="molecule type" value="Genomic_DNA"/>
</dbReference>
<keyword evidence="3 8" id="KW-0808">Transferase</keyword>
<dbReference type="NCBIfam" id="TIGR01463">
    <property type="entry name" value="mtaA_cmuA"/>
    <property type="match status" value="1"/>
</dbReference>
<dbReference type="GO" id="GO:0006730">
    <property type="term" value="P:one-carbon metabolic process"/>
    <property type="evidence" value="ECO:0007669"/>
    <property type="project" value="InterPro"/>
</dbReference>
<dbReference type="InterPro" id="IPR052024">
    <property type="entry name" value="Methanogen_methyltrans"/>
</dbReference>
<keyword evidence="9" id="KW-1185">Reference proteome</keyword>
<proteinExistence type="predicted"/>
<dbReference type="Pfam" id="PF01208">
    <property type="entry name" value="URO-D"/>
    <property type="match status" value="1"/>
</dbReference>
<comment type="cofactor">
    <cofactor evidence="1">
        <name>Zn(2+)</name>
        <dbReference type="ChEBI" id="CHEBI:29105"/>
    </cofactor>
</comment>
<dbReference type="GO" id="GO:0046872">
    <property type="term" value="F:metal ion binding"/>
    <property type="evidence" value="ECO:0007669"/>
    <property type="project" value="UniProtKB-KW"/>
</dbReference>
<reference evidence="8" key="1">
    <citation type="submission" date="2010-07" db="EMBL/GenBank/DDBJ databases">
        <title>The complete genome of Methanosalsum zhilinae DSM 4017.</title>
        <authorList>
            <consortium name="US DOE Joint Genome Institute (JGI-PGF)"/>
            <person name="Lucas S."/>
            <person name="Copeland A."/>
            <person name="Lapidus A."/>
            <person name="Glavina del Rio T."/>
            <person name="Dalin E."/>
            <person name="Tice H."/>
            <person name="Bruce D."/>
            <person name="Goodwin L."/>
            <person name="Pitluck S."/>
            <person name="Kyrpides N."/>
            <person name="Mavromatis K."/>
            <person name="Ovchinnikova G."/>
            <person name="Daligault H."/>
            <person name="Detter J.C."/>
            <person name="Han C."/>
            <person name="Tapia R."/>
            <person name="Larimer F."/>
            <person name="Land M."/>
            <person name="Hauser L."/>
            <person name="Markowitz V."/>
            <person name="Cheng J.-F."/>
            <person name="Hugenholtz P."/>
            <person name="Woyke T."/>
            <person name="Wu D."/>
            <person name="Spring S."/>
            <person name="Schueler E."/>
            <person name="Brambilla E."/>
            <person name="Klenk H.-P."/>
            <person name="Eisen J.A."/>
        </authorList>
    </citation>
    <scope>NUCLEOTIDE SEQUENCE</scope>
    <source>
        <strain evidence="8">DSM 4017</strain>
    </source>
</reference>
<dbReference type="OrthoDB" id="124836at2157"/>
<dbReference type="SUPFAM" id="SSF51726">
    <property type="entry name" value="UROD/MetE-like"/>
    <property type="match status" value="1"/>
</dbReference>
<dbReference type="AlphaFoldDB" id="F7XQN4"/>